<dbReference type="InterPro" id="IPR038765">
    <property type="entry name" value="Papain-like_cys_pep_sf"/>
</dbReference>
<dbReference type="AlphaFoldDB" id="F9WA65"/>
<name>F9WA65_TRYCI</name>
<dbReference type="InterPro" id="IPR050185">
    <property type="entry name" value="Ub_carboxyl-term_hydrolase"/>
</dbReference>
<keyword evidence="7" id="KW-0788">Thiol protease</keyword>
<keyword evidence="6" id="KW-0378">Hydrolase</keyword>
<feature type="domain" description="USP" evidence="8">
    <location>
        <begin position="227"/>
        <end position="554"/>
    </location>
</feature>
<sequence length="555" mass="62980">MSFFQVDCKYSYEEYIKMIYHHAVNYMLPVASQEDHFRTCCGLVRQAEKEENEGSYADCFYHYVRCLEILDKAKLPSTRSGVSSLKKQCLDAVDRVRDVGLPRYYNAMIDGLVNRIQKMPSDNTQNIIHQDNIENDKERYLKRQEMLLRNEQASLDGIREQIAGVNIPCGQKNLSTAGDQQWNHSLKDGSHTSGTVTLPRSFPDTSPSTHFKWNYNSSNIGASHPRRGMINLGNTCYLNSVTQVLASTPLGSYFLYDNYARDVVNVGEGSCRLVNSFCFVVRELYRIDCTLPVSPSPFKNAISELSNTFSGFLQQDANEFLRIVLEGLHNGLNDRVNVKVIPTEIDTMVGSDAEIAKRFWDQHIQRNNSVVVDKCAFQERSSIVCPLCRKVSRSFTPLLGIDVPIPVETADISIEDCLNAYCREEKLGSDSLYHCSSCKQYVDASKQLLLYSLPKILFVTIKRFSSHGEILSKLVKRVFFRKELDMGPYICSTIEKTVYTLVGVVNHTGGIKGGHYTADYYDGHSTWFSVSDERVTRATTPDFERAYILCYVQIS</sequence>
<evidence type="ECO:0000256" key="4">
    <source>
        <dbReference type="ARBA" id="ARBA00022670"/>
    </source>
</evidence>
<evidence type="ECO:0000256" key="6">
    <source>
        <dbReference type="ARBA" id="ARBA00022801"/>
    </source>
</evidence>
<protein>
    <recommendedName>
        <fullName evidence="3">ubiquitinyl hydrolase 1</fullName>
        <ecNumber evidence="3">3.4.19.12</ecNumber>
    </recommendedName>
</protein>
<dbReference type="GO" id="GO:0016579">
    <property type="term" value="P:protein deubiquitination"/>
    <property type="evidence" value="ECO:0007669"/>
    <property type="project" value="InterPro"/>
</dbReference>
<reference evidence="9 10" key="2">
    <citation type="journal article" date="2012" name="Proc. Natl. Acad. Sci. U.S.A.">
        <title>Antigenic diversity is generated by distinct evolutionary mechanisms in African trypanosome species.</title>
        <authorList>
            <person name="Jackson A.P."/>
            <person name="Berry A."/>
            <person name="Aslett M."/>
            <person name="Allison H.C."/>
            <person name="Burton P."/>
            <person name="Vavrova-Anderson J."/>
            <person name="Brown R."/>
            <person name="Browne H."/>
            <person name="Corton N."/>
            <person name="Hauser H."/>
            <person name="Gamble J."/>
            <person name="Gilderthorp R."/>
            <person name="Marcello L."/>
            <person name="McQuillan J."/>
            <person name="Otto T.D."/>
            <person name="Quail M.A."/>
            <person name="Sanders M.J."/>
            <person name="van Tonder A."/>
            <person name="Ginger M.L."/>
            <person name="Field M.C."/>
            <person name="Barry J.D."/>
            <person name="Hertz-Fowler C."/>
            <person name="Berriman M."/>
        </authorList>
    </citation>
    <scope>NUCLEOTIDE SEQUENCE [LARGE SCALE GENOMIC DNA]</scope>
    <source>
        <strain evidence="9 10">IL3000</strain>
    </source>
</reference>
<dbReference type="VEuPathDB" id="TriTrypDB:TcIL3000_0_47810"/>
<dbReference type="Proteomes" id="UP000000702">
    <property type="component" value="Unassembled WGS sequence"/>
</dbReference>
<dbReference type="SUPFAM" id="SSF116846">
    <property type="entry name" value="MIT domain"/>
    <property type="match status" value="1"/>
</dbReference>
<dbReference type="PANTHER" id="PTHR21646:SF24">
    <property type="entry name" value="UBIQUITIN CARBOXYL-TERMINAL HYDROLASE"/>
    <property type="match status" value="1"/>
</dbReference>
<reference evidence="10" key="1">
    <citation type="submission" date="2011-07" db="EMBL/GenBank/DDBJ databases">
        <title>Divergent evolution of antigenic variation in African trypanosomes.</title>
        <authorList>
            <person name="Jackson A.P."/>
            <person name="Berry A."/>
            <person name="Allison H.C."/>
            <person name="Burton P."/>
            <person name="Anderson J."/>
            <person name="Aslett M."/>
            <person name="Brown R."/>
            <person name="Corton N."/>
            <person name="Harris D."/>
            <person name="Hauser H."/>
            <person name="Gamble J."/>
            <person name="Gilderthorp R."/>
            <person name="McQuillan J."/>
            <person name="Quail M.A."/>
            <person name="Sanders M."/>
            <person name="Van Tonder A."/>
            <person name="Ginger M.L."/>
            <person name="Donelson J.E."/>
            <person name="Field M.C."/>
            <person name="Barry J.D."/>
            <person name="Berriman M."/>
            <person name="Hertz-Fowler C."/>
        </authorList>
    </citation>
    <scope>NUCLEOTIDE SEQUENCE [LARGE SCALE GENOMIC DNA]</scope>
    <source>
        <strain evidence="10">IL3000</strain>
    </source>
</reference>
<evidence type="ECO:0000313" key="9">
    <source>
        <dbReference type="EMBL" id="CCD14121.1"/>
    </source>
</evidence>
<evidence type="ECO:0000256" key="7">
    <source>
        <dbReference type="ARBA" id="ARBA00022807"/>
    </source>
</evidence>
<organism evidence="9 10">
    <name type="scientific">Trypanosoma congolense (strain IL3000)</name>
    <dbReference type="NCBI Taxonomy" id="1068625"/>
    <lineage>
        <taxon>Eukaryota</taxon>
        <taxon>Discoba</taxon>
        <taxon>Euglenozoa</taxon>
        <taxon>Kinetoplastea</taxon>
        <taxon>Metakinetoplastina</taxon>
        <taxon>Trypanosomatida</taxon>
        <taxon>Trypanosomatidae</taxon>
        <taxon>Trypanosoma</taxon>
        <taxon>Nannomonas</taxon>
    </lineage>
</organism>
<evidence type="ECO:0000256" key="1">
    <source>
        <dbReference type="ARBA" id="ARBA00000707"/>
    </source>
</evidence>
<gene>
    <name evidence="9" type="ORF">TCIL3000_0_47810</name>
</gene>
<keyword evidence="4" id="KW-0645">Protease</keyword>
<dbReference type="PROSITE" id="PS50235">
    <property type="entry name" value="USP_3"/>
    <property type="match status" value="1"/>
</dbReference>
<dbReference type="InterPro" id="IPR036181">
    <property type="entry name" value="MIT_dom_sf"/>
</dbReference>
<dbReference type="GO" id="GO:0006508">
    <property type="term" value="P:proteolysis"/>
    <property type="evidence" value="ECO:0007669"/>
    <property type="project" value="UniProtKB-KW"/>
</dbReference>
<dbReference type="EMBL" id="CAEQ01001400">
    <property type="protein sequence ID" value="CCD14121.1"/>
    <property type="molecule type" value="Genomic_DNA"/>
</dbReference>
<dbReference type="Pfam" id="PF00443">
    <property type="entry name" value="UCH"/>
    <property type="match status" value="1"/>
</dbReference>
<keyword evidence="10" id="KW-1185">Reference proteome</keyword>
<proteinExistence type="inferred from homology"/>
<dbReference type="PROSITE" id="PS00973">
    <property type="entry name" value="USP_2"/>
    <property type="match status" value="1"/>
</dbReference>
<dbReference type="EC" id="3.4.19.12" evidence="3"/>
<dbReference type="InterPro" id="IPR001394">
    <property type="entry name" value="Peptidase_C19_UCH"/>
</dbReference>
<evidence type="ECO:0000256" key="3">
    <source>
        <dbReference type="ARBA" id="ARBA00012759"/>
    </source>
</evidence>
<dbReference type="Gene3D" id="3.90.70.10">
    <property type="entry name" value="Cysteine proteinases"/>
    <property type="match status" value="1"/>
</dbReference>
<evidence type="ECO:0000313" key="10">
    <source>
        <dbReference type="Proteomes" id="UP000000702"/>
    </source>
</evidence>
<dbReference type="InterPro" id="IPR018200">
    <property type="entry name" value="USP_CS"/>
</dbReference>
<dbReference type="SUPFAM" id="SSF54001">
    <property type="entry name" value="Cysteine proteinases"/>
    <property type="match status" value="1"/>
</dbReference>
<comment type="similarity">
    <text evidence="2">Belongs to the peptidase C19 family.</text>
</comment>
<comment type="caution">
    <text evidence="9">The sequence shown here is derived from an EMBL/GenBank/DDBJ whole genome shotgun (WGS) entry which is preliminary data.</text>
</comment>
<evidence type="ECO:0000256" key="2">
    <source>
        <dbReference type="ARBA" id="ARBA00009085"/>
    </source>
</evidence>
<dbReference type="GO" id="GO:0004843">
    <property type="term" value="F:cysteine-type deubiquitinase activity"/>
    <property type="evidence" value="ECO:0007669"/>
    <property type="project" value="UniProtKB-EC"/>
</dbReference>
<keyword evidence="5" id="KW-0833">Ubl conjugation pathway</keyword>
<dbReference type="PANTHER" id="PTHR21646">
    <property type="entry name" value="UBIQUITIN CARBOXYL-TERMINAL HYDROLASE"/>
    <property type="match status" value="1"/>
</dbReference>
<dbReference type="InterPro" id="IPR028889">
    <property type="entry name" value="USP"/>
</dbReference>
<accession>F9WA65</accession>
<evidence type="ECO:0000259" key="8">
    <source>
        <dbReference type="PROSITE" id="PS50235"/>
    </source>
</evidence>
<evidence type="ECO:0000256" key="5">
    <source>
        <dbReference type="ARBA" id="ARBA00022786"/>
    </source>
</evidence>
<comment type="catalytic activity">
    <reaction evidence="1">
        <text>Thiol-dependent hydrolysis of ester, thioester, amide, peptide and isopeptide bonds formed by the C-terminal Gly of ubiquitin (a 76-residue protein attached to proteins as an intracellular targeting signal).</text>
        <dbReference type="EC" id="3.4.19.12"/>
    </reaction>
</comment>
<dbReference type="OMA" id="RYWAQYY"/>